<feature type="non-terminal residue" evidence="2">
    <location>
        <position position="1"/>
    </location>
</feature>
<proteinExistence type="predicted"/>
<feature type="compositionally biased region" description="Acidic residues" evidence="1">
    <location>
        <begin position="69"/>
        <end position="82"/>
    </location>
</feature>
<keyword evidence="3" id="KW-1185">Reference proteome</keyword>
<sequence length="89" mass="10483">RKLEKASLEAEVKKMQETCNFCQENHPNEEVRTLKVYENSTNHYYKVGVREKDLEEAQLNSNRKWVEERPEEELSEPEEPSNEESAIGT</sequence>
<evidence type="ECO:0000256" key="1">
    <source>
        <dbReference type="SAM" id="MobiDB-lite"/>
    </source>
</evidence>
<comment type="caution">
    <text evidence="2">The sequence shown here is derived from an EMBL/GenBank/DDBJ whole genome shotgun (WGS) entry which is preliminary data.</text>
</comment>
<evidence type="ECO:0000313" key="2">
    <source>
        <dbReference type="EMBL" id="MCI44169.1"/>
    </source>
</evidence>
<feature type="region of interest" description="Disordered" evidence="1">
    <location>
        <begin position="61"/>
        <end position="89"/>
    </location>
</feature>
<protein>
    <submittedName>
        <fullName evidence="2">Uncharacterized protein</fullName>
    </submittedName>
</protein>
<dbReference type="EMBL" id="LXQA010326958">
    <property type="protein sequence ID" value="MCI44169.1"/>
    <property type="molecule type" value="Genomic_DNA"/>
</dbReference>
<reference evidence="2 3" key="1">
    <citation type="journal article" date="2018" name="Front. Plant Sci.">
        <title>Red Clover (Trifolium pratense) and Zigzag Clover (T. medium) - A Picture of Genomic Similarities and Differences.</title>
        <authorList>
            <person name="Dluhosova J."/>
            <person name="Istvanek J."/>
            <person name="Nedelnik J."/>
            <person name="Repkova J."/>
        </authorList>
    </citation>
    <scope>NUCLEOTIDE SEQUENCE [LARGE SCALE GENOMIC DNA]</scope>
    <source>
        <strain evidence="3">cv. 10/8</strain>
        <tissue evidence="2">Leaf</tissue>
    </source>
</reference>
<dbReference type="Proteomes" id="UP000265520">
    <property type="component" value="Unassembled WGS sequence"/>
</dbReference>
<evidence type="ECO:0000313" key="3">
    <source>
        <dbReference type="Proteomes" id="UP000265520"/>
    </source>
</evidence>
<dbReference type="AlphaFoldDB" id="A0A392S643"/>
<name>A0A392S643_9FABA</name>
<accession>A0A392S643</accession>
<organism evidence="2 3">
    <name type="scientific">Trifolium medium</name>
    <dbReference type="NCBI Taxonomy" id="97028"/>
    <lineage>
        <taxon>Eukaryota</taxon>
        <taxon>Viridiplantae</taxon>
        <taxon>Streptophyta</taxon>
        <taxon>Embryophyta</taxon>
        <taxon>Tracheophyta</taxon>
        <taxon>Spermatophyta</taxon>
        <taxon>Magnoliopsida</taxon>
        <taxon>eudicotyledons</taxon>
        <taxon>Gunneridae</taxon>
        <taxon>Pentapetalae</taxon>
        <taxon>rosids</taxon>
        <taxon>fabids</taxon>
        <taxon>Fabales</taxon>
        <taxon>Fabaceae</taxon>
        <taxon>Papilionoideae</taxon>
        <taxon>50 kb inversion clade</taxon>
        <taxon>NPAAA clade</taxon>
        <taxon>Hologalegina</taxon>
        <taxon>IRL clade</taxon>
        <taxon>Trifolieae</taxon>
        <taxon>Trifolium</taxon>
    </lineage>
</organism>